<keyword evidence="7" id="KW-1185">Reference proteome</keyword>
<keyword evidence="2 5" id="KW-0812">Transmembrane</keyword>
<proteinExistence type="predicted"/>
<organism evidence="6 7">
    <name type="scientific">Sphaeroforma arctica JP610</name>
    <dbReference type="NCBI Taxonomy" id="667725"/>
    <lineage>
        <taxon>Eukaryota</taxon>
        <taxon>Ichthyosporea</taxon>
        <taxon>Ichthyophonida</taxon>
        <taxon>Sphaeroforma</taxon>
    </lineage>
</organism>
<sequence length="292" mass="32728">MPIPLIQQLYSAMFYIKHLPRRIQMAFFYHKTSDIYDQHVREKPCVRILDRIASQWHRIVTFLATALAFGLVLYAFLSDQWVEVEGSLVYDYVSIGLYKVTMGLAGYHVTVPTDAYKYNAQGVEANKYYSSADVSGLFGLNLLYDFPSSTLGLLAWLQFLVLASVGIVLLTMTYMWLFHQSVETRTDLVAGLYLAASFVLTLVIVLVYPLSISQLHVPSEREMTVHMCGADAGPYNPGNCSLGIGYWVVVGSLVPLLVGCVASNQMTLSPYWLQKKAAVREAKQKEKNNGKV</sequence>
<name>A0A0L0F8R0_9EUKA</name>
<evidence type="ECO:0000313" key="6">
    <source>
        <dbReference type="EMBL" id="KNC72508.1"/>
    </source>
</evidence>
<feature type="transmembrane region" description="Helical" evidence="5">
    <location>
        <begin position="59"/>
        <end position="77"/>
    </location>
</feature>
<dbReference type="EMBL" id="KQ246932">
    <property type="protein sequence ID" value="KNC72508.1"/>
    <property type="molecule type" value="Genomic_DNA"/>
</dbReference>
<keyword evidence="4 5" id="KW-0472">Membrane</keyword>
<evidence type="ECO:0000256" key="1">
    <source>
        <dbReference type="ARBA" id="ARBA00004141"/>
    </source>
</evidence>
<dbReference type="OrthoDB" id="10048434at2759"/>
<dbReference type="RefSeq" id="XP_014146410.1">
    <property type="nucleotide sequence ID" value="XM_014290935.1"/>
</dbReference>
<reference evidence="6 7" key="1">
    <citation type="submission" date="2011-02" db="EMBL/GenBank/DDBJ databases">
        <title>The Genome Sequence of Sphaeroforma arctica JP610.</title>
        <authorList>
            <consortium name="The Broad Institute Genome Sequencing Platform"/>
            <person name="Russ C."/>
            <person name="Cuomo C."/>
            <person name="Young S.K."/>
            <person name="Zeng Q."/>
            <person name="Gargeya S."/>
            <person name="Alvarado L."/>
            <person name="Berlin A."/>
            <person name="Chapman S.B."/>
            <person name="Chen Z."/>
            <person name="Freedman E."/>
            <person name="Gellesch M."/>
            <person name="Goldberg J."/>
            <person name="Griggs A."/>
            <person name="Gujja S."/>
            <person name="Heilman E."/>
            <person name="Heiman D."/>
            <person name="Howarth C."/>
            <person name="Mehta T."/>
            <person name="Neiman D."/>
            <person name="Pearson M."/>
            <person name="Roberts A."/>
            <person name="Saif S."/>
            <person name="Shea T."/>
            <person name="Shenoy N."/>
            <person name="Sisk P."/>
            <person name="Stolte C."/>
            <person name="Sykes S."/>
            <person name="White J."/>
            <person name="Yandava C."/>
            <person name="Burger G."/>
            <person name="Gray M.W."/>
            <person name="Holland P.W.H."/>
            <person name="King N."/>
            <person name="Lang F.B.F."/>
            <person name="Roger A.J."/>
            <person name="Ruiz-Trillo I."/>
            <person name="Haas B."/>
            <person name="Nusbaum C."/>
            <person name="Birren B."/>
        </authorList>
    </citation>
    <scope>NUCLEOTIDE SEQUENCE [LARGE SCALE GENOMIC DNA]</scope>
    <source>
        <strain evidence="6 7">JP610</strain>
    </source>
</reference>
<feature type="transmembrane region" description="Helical" evidence="5">
    <location>
        <begin position="153"/>
        <end position="177"/>
    </location>
</feature>
<gene>
    <name evidence="6" type="ORF">SARC_14936</name>
</gene>
<evidence type="ECO:0000313" key="7">
    <source>
        <dbReference type="Proteomes" id="UP000054560"/>
    </source>
</evidence>
<dbReference type="AlphaFoldDB" id="A0A0L0F8R0"/>
<evidence type="ECO:0000256" key="2">
    <source>
        <dbReference type="ARBA" id="ARBA00022692"/>
    </source>
</evidence>
<dbReference type="Pfam" id="PF10242">
    <property type="entry name" value="L_HMGIC_fpl"/>
    <property type="match status" value="1"/>
</dbReference>
<feature type="transmembrane region" description="Helical" evidence="5">
    <location>
        <begin position="189"/>
        <end position="210"/>
    </location>
</feature>
<dbReference type="GeneID" id="25915440"/>
<keyword evidence="3 5" id="KW-1133">Transmembrane helix</keyword>
<evidence type="ECO:0000256" key="5">
    <source>
        <dbReference type="SAM" id="Phobius"/>
    </source>
</evidence>
<dbReference type="Proteomes" id="UP000054560">
    <property type="component" value="Unassembled WGS sequence"/>
</dbReference>
<dbReference type="InterPro" id="IPR019372">
    <property type="entry name" value="LHFPL"/>
</dbReference>
<comment type="subcellular location">
    <subcellularLocation>
        <location evidence="1">Membrane</location>
        <topology evidence="1">Multi-pass membrane protein</topology>
    </subcellularLocation>
</comment>
<evidence type="ECO:0000256" key="4">
    <source>
        <dbReference type="ARBA" id="ARBA00023136"/>
    </source>
</evidence>
<dbReference type="GO" id="GO:0016020">
    <property type="term" value="C:membrane"/>
    <property type="evidence" value="ECO:0007669"/>
    <property type="project" value="UniProtKB-SubCell"/>
</dbReference>
<feature type="transmembrane region" description="Helical" evidence="5">
    <location>
        <begin position="244"/>
        <end position="262"/>
    </location>
</feature>
<evidence type="ECO:0000256" key="3">
    <source>
        <dbReference type="ARBA" id="ARBA00022989"/>
    </source>
</evidence>
<protein>
    <submittedName>
        <fullName evidence="6">Uncharacterized protein</fullName>
    </submittedName>
</protein>
<accession>A0A0L0F8R0</accession>